<accession>A0A444L7P5</accession>
<organism evidence="2 3">
    <name type="scientific">Methanosuratincola subterraneus</name>
    <dbReference type="NCBI Taxonomy" id="2593994"/>
    <lineage>
        <taxon>Archaea</taxon>
        <taxon>Thermoproteota</taxon>
        <taxon>Methanosuratincolia</taxon>
        <taxon>Candidatus Methanomethylicales</taxon>
        <taxon>Candidatus Methanomethylicaceae</taxon>
        <taxon>Candidatus Methanosuratincola (ex Vanwonterghem et al. 2016)</taxon>
    </lineage>
</organism>
<dbReference type="InterPro" id="IPR029060">
    <property type="entry name" value="PIN-like_dom_sf"/>
</dbReference>
<comment type="caution">
    <text evidence="2">The sequence shown here is derived from an EMBL/GenBank/DDBJ whole genome shotgun (WGS) entry which is preliminary data.</text>
</comment>
<dbReference type="AlphaFoldDB" id="A0A444L7P5"/>
<dbReference type="InterPro" id="IPR002716">
    <property type="entry name" value="PIN_dom"/>
</dbReference>
<dbReference type="Gene3D" id="3.40.50.1010">
    <property type="entry name" value="5'-nuclease"/>
    <property type="match status" value="1"/>
</dbReference>
<protein>
    <recommendedName>
        <fullName evidence="1">PIN domain-containing protein</fullName>
    </recommendedName>
</protein>
<dbReference type="Proteomes" id="UP000288215">
    <property type="component" value="Unassembled WGS sequence"/>
</dbReference>
<sequence length="172" mass="19973">MVNKSNIIKIGIDTTVLHAYLRDGKDPEEGRWAKTIIQKLKEKEFYEVVISQLVLGELLAEFQEDFDNIKPDERNNFFVKVCNLIRDVRAKCPPFDMRKIREFELYNFISEADWIGPSDLIIVCHAAFQGCSKFITNERRLIKNKTLHTLTEQIGKKTGKSMIITEELQGHN</sequence>
<evidence type="ECO:0000259" key="1">
    <source>
        <dbReference type="Pfam" id="PF01850"/>
    </source>
</evidence>
<dbReference type="EMBL" id="RXGA01000002">
    <property type="protein sequence ID" value="RWX73589.1"/>
    <property type="molecule type" value="Genomic_DNA"/>
</dbReference>
<name>A0A444L7P5_METS7</name>
<evidence type="ECO:0000313" key="3">
    <source>
        <dbReference type="Proteomes" id="UP000288215"/>
    </source>
</evidence>
<reference evidence="2 3" key="1">
    <citation type="submission" date="2018-12" db="EMBL/GenBank/DDBJ databases">
        <title>The complete genome of the methanogenic archaea of the candidate phylum Verstraetearchaeota, obtained from the metagenome of underground thermal water.</title>
        <authorList>
            <person name="Kadnikov V.V."/>
            <person name="Mardanov A.V."/>
            <person name="Beletsky A.V."/>
            <person name="Karnachuk O.V."/>
            <person name="Ravin N.V."/>
        </authorList>
    </citation>
    <scope>NUCLEOTIDE SEQUENCE [LARGE SCALE GENOMIC DNA]</scope>
    <source>
        <strain evidence="2">Ch88</strain>
    </source>
</reference>
<dbReference type="Pfam" id="PF01850">
    <property type="entry name" value="PIN"/>
    <property type="match status" value="1"/>
</dbReference>
<proteinExistence type="predicted"/>
<dbReference type="SUPFAM" id="SSF88723">
    <property type="entry name" value="PIN domain-like"/>
    <property type="match status" value="1"/>
</dbReference>
<evidence type="ECO:0000313" key="2">
    <source>
        <dbReference type="EMBL" id="RWX73589.1"/>
    </source>
</evidence>
<gene>
    <name evidence="2" type="ORF">Metus_0368</name>
</gene>
<feature type="domain" description="PIN" evidence="1">
    <location>
        <begin position="12"/>
        <end position="143"/>
    </location>
</feature>